<accession>A0ABT8AF90</accession>
<name>A0ABT8AF90_9PROT</name>
<dbReference type="PANTHER" id="PTHR45947">
    <property type="entry name" value="SULFOQUINOVOSYL TRANSFERASE SQD2"/>
    <property type="match status" value="1"/>
</dbReference>
<evidence type="ECO:0000259" key="2">
    <source>
        <dbReference type="Pfam" id="PF13439"/>
    </source>
</evidence>
<dbReference type="SUPFAM" id="SSF53756">
    <property type="entry name" value="UDP-Glycosyltransferase/glycogen phosphorylase"/>
    <property type="match status" value="1"/>
</dbReference>
<evidence type="ECO:0000313" key="3">
    <source>
        <dbReference type="EMBL" id="MDN3568345.1"/>
    </source>
</evidence>
<dbReference type="EMBL" id="JAUFPN010000206">
    <property type="protein sequence ID" value="MDN3568345.1"/>
    <property type="molecule type" value="Genomic_DNA"/>
</dbReference>
<dbReference type="Proteomes" id="UP001529369">
    <property type="component" value="Unassembled WGS sequence"/>
</dbReference>
<keyword evidence="3" id="KW-0808">Transferase</keyword>
<dbReference type="RefSeq" id="WP_290320454.1">
    <property type="nucleotide sequence ID" value="NZ_JAUFPN010000206.1"/>
</dbReference>
<keyword evidence="4" id="KW-1185">Reference proteome</keyword>
<protein>
    <submittedName>
        <fullName evidence="3">Glycosyltransferase</fullName>
        <ecNumber evidence="3">2.4.-.-</ecNumber>
    </submittedName>
</protein>
<dbReference type="Pfam" id="PF00534">
    <property type="entry name" value="Glycos_transf_1"/>
    <property type="match status" value="1"/>
</dbReference>
<proteinExistence type="predicted"/>
<evidence type="ECO:0000259" key="1">
    <source>
        <dbReference type="Pfam" id="PF00534"/>
    </source>
</evidence>
<reference evidence="4" key="1">
    <citation type="journal article" date="2019" name="Int. J. Syst. Evol. Microbiol.">
        <title>The Global Catalogue of Microorganisms (GCM) 10K type strain sequencing project: providing services to taxonomists for standard genome sequencing and annotation.</title>
        <authorList>
            <consortium name="The Broad Institute Genomics Platform"/>
            <consortium name="The Broad Institute Genome Sequencing Center for Infectious Disease"/>
            <person name="Wu L."/>
            <person name="Ma J."/>
        </authorList>
    </citation>
    <scope>NUCLEOTIDE SEQUENCE [LARGE SCALE GENOMIC DNA]</scope>
    <source>
        <strain evidence="4">CECT 7131</strain>
    </source>
</reference>
<dbReference type="InterPro" id="IPR050194">
    <property type="entry name" value="Glycosyltransferase_grp1"/>
</dbReference>
<dbReference type="GO" id="GO:0016757">
    <property type="term" value="F:glycosyltransferase activity"/>
    <property type="evidence" value="ECO:0007669"/>
    <property type="project" value="UniProtKB-KW"/>
</dbReference>
<feature type="domain" description="Glycosyl transferase family 1" evidence="1">
    <location>
        <begin position="202"/>
        <end position="347"/>
    </location>
</feature>
<dbReference type="Pfam" id="PF13439">
    <property type="entry name" value="Glyco_transf_4"/>
    <property type="match status" value="1"/>
</dbReference>
<dbReference type="InterPro" id="IPR028098">
    <property type="entry name" value="Glyco_trans_4-like_N"/>
</dbReference>
<sequence>MKVAVVHEWLDSYAGSERVVEQLLAIWPEADLFAVCDFLPAAERGFLSGRKVTTSFIQRLPMARRMFRNYLGLMPLAVEQFDLSGYDLVVSSSHAVAKGVLTGPGQLHVSYIHSPMRYAWDLQHQYLRQARMEHGLKGAYTRWLLHRLRLWDRSSAAGVDSLVANSSYIADRIRKVWRRDSTVIHPPVDVTRFSLGAERSGHYLIASRMVPYKRVELVVEAFRRMPDRRLVVTGDGPSEALVRAAAAGASNIEFRGRVPQAELVVLTQSARAVLAAAEEDFGIAMVEAQACGTPLIAFGRGGARDIVQTGSTPTGILFEPQSAAAIIAAVGQFEAMAIDPAACRANALRFSEAAFRERMRTHVEALLP</sequence>
<dbReference type="EC" id="2.4.-.-" evidence="3"/>
<dbReference type="PANTHER" id="PTHR45947:SF3">
    <property type="entry name" value="SULFOQUINOVOSYL TRANSFERASE SQD2"/>
    <property type="match status" value="1"/>
</dbReference>
<keyword evidence="3" id="KW-0328">Glycosyltransferase</keyword>
<dbReference type="Gene3D" id="3.40.50.2000">
    <property type="entry name" value="Glycogen Phosphorylase B"/>
    <property type="match status" value="2"/>
</dbReference>
<comment type="caution">
    <text evidence="3">The sequence shown here is derived from an EMBL/GenBank/DDBJ whole genome shotgun (WGS) entry which is preliminary data.</text>
</comment>
<gene>
    <name evidence="3" type="ORF">QWZ14_28535</name>
</gene>
<evidence type="ECO:0000313" key="4">
    <source>
        <dbReference type="Proteomes" id="UP001529369"/>
    </source>
</evidence>
<feature type="domain" description="Glycosyltransferase subfamily 4-like N-terminal" evidence="2">
    <location>
        <begin position="15"/>
        <end position="192"/>
    </location>
</feature>
<dbReference type="InterPro" id="IPR001296">
    <property type="entry name" value="Glyco_trans_1"/>
</dbReference>
<organism evidence="3 4">
    <name type="scientific">Paeniroseomonas aquatica</name>
    <dbReference type="NCBI Taxonomy" id="373043"/>
    <lineage>
        <taxon>Bacteria</taxon>
        <taxon>Pseudomonadati</taxon>
        <taxon>Pseudomonadota</taxon>
        <taxon>Alphaproteobacteria</taxon>
        <taxon>Acetobacterales</taxon>
        <taxon>Acetobacteraceae</taxon>
        <taxon>Paeniroseomonas</taxon>
    </lineage>
</organism>